<keyword evidence="1" id="KW-0472">Membrane</keyword>
<evidence type="ECO:0000313" key="2">
    <source>
        <dbReference type="EMBL" id="CAH9106586.1"/>
    </source>
</evidence>
<gene>
    <name evidence="2" type="ORF">CEURO_LOCUS17364</name>
</gene>
<dbReference type="EMBL" id="CAMAPE010000050">
    <property type="protein sequence ID" value="CAH9106586.1"/>
    <property type="molecule type" value="Genomic_DNA"/>
</dbReference>
<organism evidence="2 3">
    <name type="scientific">Cuscuta europaea</name>
    <name type="common">European dodder</name>
    <dbReference type="NCBI Taxonomy" id="41803"/>
    <lineage>
        <taxon>Eukaryota</taxon>
        <taxon>Viridiplantae</taxon>
        <taxon>Streptophyta</taxon>
        <taxon>Embryophyta</taxon>
        <taxon>Tracheophyta</taxon>
        <taxon>Spermatophyta</taxon>
        <taxon>Magnoliopsida</taxon>
        <taxon>eudicotyledons</taxon>
        <taxon>Gunneridae</taxon>
        <taxon>Pentapetalae</taxon>
        <taxon>asterids</taxon>
        <taxon>lamiids</taxon>
        <taxon>Solanales</taxon>
        <taxon>Convolvulaceae</taxon>
        <taxon>Cuscuteae</taxon>
        <taxon>Cuscuta</taxon>
        <taxon>Cuscuta subgen. Cuscuta</taxon>
    </lineage>
</organism>
<dbReference type="Proteomes" id="UP001152484">
    <property type="component" value="Unassembled WGS sequence"/>
</dbReference>
<reference evidence="2" key="1">
    <citation type="submission" date="2022-07" db="EMBL/GenBank/DDBJ databases">
        <authorList>
            <person name="Macas J."/>
            <person name="Novak P."/>
            <person name="Neumann P."/>
        </authorList>
    </citation>
    <scope>NUCLEOTIDE SEQUENCE</scope>
</reference>
<comment type="caution">
    <text evidence="2">The sequence shown here is derived from an EMBL/GenBank/DDBJ whole genome shotgun (WGS) entry which is preliminary data.</text>
</comment>
<keyword evidence="1" id="KW-0812">Transmembrane</keyword>
<dbReference type="AlphaFoldDB" id="A0A9P0ZLM1"/>
<proteinExistence type="predicted"/>
<protein>
    <submittedName>
        <fullName evidence="2">Uncharacterized protein</fullName>
    </submittedName>
</protein>
<keyword evidence="1" id="KW-1133">Transmembrane helix</keyword>
<feature type="non-terminal residue" evidence="2">
    <location>
        <position position="112"/>
    </location>
</feature>
<evidence type="ECO:0000313" key="3">
    <source>
        <dbReference type="Proteomes" id="UP001152484"/>
    </source>
</evidence>
<name>A0A9P0ZLM1_CUSEU</name>
<evidence type="ECO:0000256" key="1">
    <source>
        <dbReference type="SAM" id="Phobius"/>
    </source>
</evidence>
<accession>A0A9P0ZLM1</accession>
<sequence>MITVHTSERAPARASSSDTAIDLAIPIRLDHSFISHPLSQLTAHDDCHFLLPWRGLGDCWGGGSRAADIFVFQFRTVIKVYNEPNLMIINFKFMLILTFFIHFFPIKMSLHR</sequence>
<feature type="transmembrane region" description="Helical" evidence="1">
    <location>
        <begin position="86"/>
        <end position="106"/>
    </location>
</feature>
<keyword evidence="3" id="KW-1185">Reference proteome</keyword>